<dbReference type="InterPro" id="IPR011006">
    <property type="entry name" value="CheY-like_superfamily"/>
</dbReference>
<dbReference type="InterPro" id="IPR039420">
    <property type="entry name" value="WalR-like"/>
</dbReference>
<dbReference type="OrthoDB" id="9790442at2"/>
<dbReference type="KEGG" id="cmah:C1I91_12070"/>
<evidence type="ECO:0000256" key="9">
    <source>
        <dbReference type="PROSITE-ProRule" id="PRU01091"/>
    </source>
</evidence>
<dbReference type="Gene3D" id="1.10.10.10">
    <property type="entry name" value="Winged helix-like DNA-binding domain superfamily/Winged helix DNA-binding domain"/>
    <property type="match status" value="1"/>
</dbReference>
<evidence type="ECO:0000256" key="8">
    <source>
        <dbReference type="PROSITE-ProRule" id="PRU00169"/>
    </source>
</evidence>
<keyword evidence="2 8" id="KW-0597">Phosphoprotein</keyword>
<keyword evidence="5 9" id="KW-0238">DNA-binding</keyword>
<evidence type="ECO:0000313" key="13">
    <source>
        <dbReference type="Proteomes" id="UP000286268"/>
    </source>
</evidence>
<keyword evidence="3" id="KW-0902">Two-component regulatory system</keyword>
<name>A0A410DSS3_9CLOT</name>
<feature type="domain" description="Response regulatory" evidence="10">
    <location>
        <begin position="2"/>
        <end position="116"/>
    </location>
</feature>
<dbReference type="Gene3D" id="6.10.250.690">
    <property type="match status" value="1"/>
</dbReference>
<comment type="function">
    <text evidence="7">May play the central regulatory role in sporulation. It may be an element of the effector pathway responsible for the activation of sporulation genes in response to nutritional stress. Spo0A may act in concert with spo0H (a sigma factor) to control the expression of some genes that are critical to the sporulation process.</text>
</comment>
<dbReference type="PANTHER" id="PTHR48111">
    <property type="entry name" value="REGULATOR OF RPOS"/>
    <property type="match status" value="1"/>
</dbReference>
<dbReference type="Gene3D" id="3.40.50.2300">
    <property type="match status" value="1"/>
</dbReference>
<evidence type="ECO:0000256" key="5">
    <source>
        <dbReference type="ARBA" id="ARBA00023125"/>
    </source>
</evidence>
<feature type="DNA-binding region" description="OmpR/PhoB-type" evidence="9">
    <location>
        <begin position="124"/>
        <end position="221"/>
    </location>
</feature>
<dbReference type="SUPFAM" id="SSF52172">
    <property type="entry name" value="CheY-like"/>
    <property type="match status" value="1"/>
</dbReference>
<dbReference type="SMART" id="SM00448">
    <property type="entry name" value="REC"/>
    <property type="match status" value="1"/>
</dbReference>
<keyword evidence="13" id="KW-1185">Reference proteome</keyword>
<evidence type="ECO:0000256" key="6">
    <source>
        <dbReference type="ARBA" id="ARBA00023163"/>
    </source>
</evidence>
<dbReference type="SMART" id="SM00862">
    <property type="entry name" value="Trans_reg_C"/>
    <property type="match status" value="1"/>
</dbReference>
<dbReference type="InterPro" id="IPR036388">
    <property type="entry name" value="WH-like_DNA-bd_sf"/>
</dbReference>
<sequence length="221" mass="25147">MKLLIIEDDKNLCSVLSKGLEKYDYISDVAFDGEEGLYYSEINVYDAIILDVNLPKIDGITVCRAIREKSIHTPIIMLTARTDTDDKILGLDSGADDYLGKPFELKELSARLRALIRRNYNKTSNIFKIGDIIINTEEKNVSVKGKLIQLTTREYEILELLGYSYPNSVSAESIIEHIWGIDTNEFSNVIRVHIANLRRKLKNENGQEVIETIKGRGYKLC</sequence>
<dbReference type="GO" id="GO:0000156">
    <property type="term" value="F:phosphorelay response regulator activity"/>
    <property type="evidence" value="ECO:0007669"/>
    <property type="project" value="TreeGrafter"/>
</dbReference>
<dbReference type="GO" id="GO:0000976">
    <property type="term" value="F:transcription cis-regulatory region binding"/>
    <property type="evidence" value="ECO:0007669"/>
    <property type="project" value="TreeGrafter"/>
</dbReference>
<evidence type="ECO:0000313" key="12">
    <source>
        <dbReference type="EMBL" id="QAA32313.1"/>
    </source>
</evidence>
<evidence type="ECO:0000259" key="10">
    <source>
        <dbReference type="PROSITE" id="PS50110"/>
    </source>
</evidence>
<keyword evidence="6" id="KW-0804">Transcription</keyword>
<dbReference type="InterPro" id="IPR001789">
    <property type="entry name" value="Sig_transdc_resp-reg_receiver"/>
</dbReference>
<dbReference type="EMBL" id="CP025746">
    <property type="protein sequence ID" value="QAA32313.1"/>
    <property type="molecule type" value="Genomic_DNA"/>
</dbReference>
<evidence type="ECO:0000259" key="11">
    <source>
        <dbReference type="PROSITE" id="PS51755"/>
    </source>
</evidence>
<dbReference type="InterPro" id="IPR016032">
    <property type="entry name" value="Sig_transdc_resp-reg_C-effctor"/>
</dbReference>
<dbReference type="PROSITE" id="PS50110">
    <property type="entry name" value="RESPONSE_REGULATORY"/>
    <property type="match status" value="1"/>
</dbReference>
<feature type="domain" description="OmpR/PhoB-type" evidence="11">
    <location>
        <begin position="124"/>
        <end position="221"/>
    </location>
</feature>
<keyword evidence="4" id="KW-0805">Transcription regulation</keyword>
<dbReference type="GO" id="GO:0006355">
    <property type="term" value="P:regulation of DNA-templated transcription"/>
    <property type="evidence" value="ECO:0007669"/>
    <property type="project" value="InterPro"/>
</dbReference>
<protein>
    <recommendedName>
        <fullName evidence="1">Stage 0 sporulation protein A homolog</fullName>
    </recommendedName>
</protein>
<proteinExistence type="predicted"/>
<organism evidence="12 13">
    <name type="scientific">Clostridium manihotivorum</name>
    <dbReference type="NCBI Taxonomy" id="2320868"/>
    <lineage>
        <taxon>Bacteria</taxon>
        <taxon>Bacillati</taxon>
        <taxon>Bacillota</taxon>
        <taxon>Clostridia</taxon>
        <taxon>Eubacteriales</taxon>
        <taxon>Clostridiaceae</taxon>
        <taxon>Clostridium</taxon>
    </lineage>
</organism>
<dbReference type="PANTHER" id="PTHR48111:SF22">
    <property type="entry name" value="REGULATOR OF RPOS"/>
    <property type="match status" value="1"/>
</dbReference>
<dbReference type="AlphaFoldDB" id="A0A410DSS3"/>
<accession>A0A410DSS3</accession>
<reference evidence="12 13" key="1">
    <citation type="submission" date="2018-01" db="EMBL/GenBank/DDBJ databases">
        <title>Genome Sequencing and Assembly of Anaerobacter polyendosporus strain CT4.</title>
        <authorList>
            <person name="Tachaapaikoon C."/>
            <person name="Sutheeworapong S."/>
            <person name="Jenjaroenpun P."/>
            <person name="Wongsurawat T."/>
            <person name="Nookeaw I."/>
            <person name="Cheawchanlertfa P."/>
            <person name="Kosugi A."/>
            <person name="Cheevadhanarak S."/>
            <person name="Ratanakhanokchai K."/>
        </authorList>
    </citation>
    <scope>NUCLEOTIDE SEQUENCE [LARGE SCALE GENOMIC DNA]</scope>
    <source>
        <strain evidence="12 13">CT4</strain>
    </source>
</reference>
<dbReference type="Pfam" id="PF00486">
    <property type="entry name" value="Trans_reg_C"/>
    <property type="match status" value="1"/>
</dbReference>
<dbReference type="InterPro" id="IPR001867">
    <property type="entry name" value="OmpR/PhoB-type_DNA-bd"/>
</dbReference>
<evidence type="ECO:0000256" key="1">
    <source>
        <dbReference type="ARBA" id="ARBA00018672"/>
    </source>
</evidence>
<dbReference type="FunFam" id="3.40.50.2300:FF:000001">
    <property type="entry name" value="DNA-binding response regulator PhoB"/>
    <property type="match status" value="1"/>
</dbReference>
<dbReference type="PROSITE" id="PS51755">
    <property type="entry name" value="OMPR_PHOB"/>
    <property type="match status" value="1"/>
</dbReference>
<evidence type="ECO:0000256" key="4">
    <source>
        <dbReference type="ARBA" id="ARBA00023015"/>
    </source>
</evidence>
<evidence type="ECO:0000256" key="3">
    <source>
        <dbReference type="ARBA" id="ARBA00023012"/>
    </source>
</evidence>
<evidence type="ECO:0000256" key="7">
    <source>
        <dbReference type="ARBA" id="ARBA00024867"/>
    </source>
</evidence>
<dbReference type="GO" id="GO:0032993">
    <property type="term" value="C:protein-DNA complex"/>
    <property type="evidence" value="ECO:0007669"/>
    <property type="project" value="TreeGrafter"/>
</dbReference>
<dbReference type="CDD" id="cd00383">
    <property type="entry name" value="trans_reg_C"/>
    <property type="match status" value="1"/>
</dbReference>
<dbReference type="Proteomes" id="UP000286268">
    <property type="component" value="Chromosome"/>
</dbReference>
<evidence type="ECO:0000256" key="2">
    <source>
        <dbReference type="ARBA" id="ARBA00022553"/>
    </source>
</evidence>
<dbReference type="RefSeq" id="WP_128213100.1">
    <property type="nucleotide sequence ID" value="NZ_CP025746.1"/>
</dbReference>
<feature type="modified residue" description="4-aspartylphosphate" evidence="8">
    <location>
        <position position="51"/>
    </location>
</feature>
<dbReference type="GO" id="GO:0005829">
    <property type="term" value="C:cytosol"/>
    <property type="evidence" value="ECO:0007669"/>
    <property type="project" value="TreeGrafter"/>
</dbReference>
<gene>
    <name evidence="12" type="ORF">C1I91_12070</name>
</gene>
<dbReference type="Pfam" id="PF00072">
    <property type="entry name" value="Response_reg"/>
    <property type="match status" value="1"/>
</dbReference>
<dbReference type="SUPFAM" id="SSF46894">
    <property type="entry name" value="C-terminal effector domain of the bipartite response regulators"/>
    <property type="match status" value="1"/>
</dbReference>